<dbReference type="EMBL" id="LAZR01000707">
    <property type="protein sequence ID" value="KKN60033.1"/>
    <property type="molecule type" value="Genomic_DNA"/>
</dbReference>
<protein>
    <submittedName>
        <fullName evidence="2">Uncharacterized protein</fullName>
    </submittedName>
</protein>
<feature type="region of interest" description="Disordered" evidence="1">
    <location>
        <begin position="43"/>
        <end position="82"/>
    </location>
</feature>
<accession>A0A0F9V2C7</accession>
<evidence type="ECO:0000313" key="2">
    <source>
        <dbReference type="EMBL" id="KKN60033.1"/>
    </source>
</evidence>
<comment type="caution">
    <text evidence="2">The sequence shown here is derived from an EMBL/GenBank/DDBJ whole genome shotgun (WGS) entry which is preliminary data.</text>
</comment>
<sequence length="226" mass="26609">MITMTEIKTKHCTGCEKDLPTGEFNKDRSKKDGLACRCRKCESRRGKKYRADNREKIRRSQKEYRETEHGQKHRSDYQKTDRGREIQRLAHKKHYGNNRDKILSQNKKYATTEKGREVMRRGVKKYCNTLKGHLRRTFHNMDQRCNNLKATSYKYYGGRGIQNKFQSPEAFINYVMVDLGVTHIDQIRGLQVDRINNDGHYEPGNIRFATASVNTNNRRCSKKVTV</sequence>
<reference evidence="2" key="1">
    <citation type="journal article" date="2015" name="Nature">
        <title>Complex archaea that bridge the gap between prokaryotes and eukaryotes.</title>
        <authorList>
            <person name="Spang A."/>
            <person name="Saw J.H."/>
            <person name="Jorgensen S.L."/>
            <person name="Zaremba-Niedzwiedzka K."/>
            <person name="Martijn J."/>
            <person name="Lind A.E."/>
            <person name="van Eijk R."/>
            <person name="Schleper C."/>
            <person name="Guy L."/>
            <person name="Ettema T.J."/>
        </authorList>
    </citation>
    <scope>NUCLEOTIDE SEQUENCE</scope>
</reference>
<gene>
    <name evidence="2" type="ORF">LCGC14_0536200</name>
</gene>
<organism evidence="2">
    <name type="scientific">marine sediment metagenome</name>
    <dbReference type="NCBI Taxonomy" id="412755"/>
    <lineage>
        <taxon>unclassified sequences</taxon>
        <taxon>metagenomes</taxon>
        <taxon>ecological metagenomes</taxon>
    </lineage>
</organism>
<dbReference type="AlphaFoldDB" id="A0A0F9V2C7"/>
<evidence type="ECO:0000256" key="1">
    <source>
        <dbReference type="SAM" id="MobiDB-lite"/>
    </source>
</evidence>
<proteinExistence type="predicted"/>
<name>A0A0F9V2C7_9ZZZZ</name>